<sequence length="134" mass="15320">MKASILACEGLAEIVERLEYGERGRIDRQISEYMEAHIAERLHVDTVARHFSISPSQLQRLCHQYFNMSAMELYTQKRINKSKVLLRSTENSINEIAGAVGFDELANFSAFFTKSTGMTPSGYRRKRRRSAEGN</sequence>
<evidence type="ECO:0000313" key="5">
    <source>
        <dbReference type="EMBL" id="HJA91511.1"/>
    </source>
</evidence>
<dbReference type="EMBL" id="DWYY01000002">
    <property type="protein sequence ID" value="HJA91511.1"/>
    <property type="molecule type" value="Genomic_DNA"/>
</dbReference>
<reference evidence="5" key="1">
    <citation type="journal article" date="2021" name="PeerJ">
        <title>Extensive microbial diversity within the chicken gut microbiome revealed by metagenomics and culture.</title>
        <authorList>
            <person name="Gilroy R."/>
            <person name="Ravi A."/>
            <person name="Getino M."/>
            <person name="Pursley I."/>
            <person name="Horton D.L."/>
            <person name="Alikhan N.F."/>
            <person name="Baker D."/>
            <person name="Gharbi K."/>
            <person name="Hall N."/>
            <person name="Watson M."/>
            <person name="Adriaenssens E.M."/>
            <person name="Foster-Nyarko E."/>
            <person name="Jarju S."/>
            <person name="Secka A."/>
            <person name="Antonio M."/>
            <person name="Oren A."/>
            <person name="Chaudhuri R.R."/>
            <person name="La Ragione R."/>
            <person name="Hildebrand F."/>
            <person name="Pallen M.J."/>
        </authorList>
    </citation>
    <scope>NUCLEOTIDE SEQUENCE</scope>
    <source>
        <strain evidence="5">CHK179-7159</strain>
    </source>
</reference>
<evidence type="ECO:0000256" key="3">
    <source>
        <dbReference type="ARBA" id="ARBA00023163"/>
    </source>
</evidence>
<dbReference type="PROSITE" id="PS01124">
    <property type="entry name" value="HTH_ARAC_FAMILY_2"/>
    <property type="match status" value="1"/>
</dbReference>
<reference evidence="5" key="2">
    <citation type="submission" date="2021-04" db="EMBL/GenBank/DDBJ databases">
        <authorList>
            <person name="Gilroy R."/>
        </authorList>
    </citation>
    <scope>NUCLEOTIDE SEQUENCE</scope>
    <source>
        <strain evidence="5">CHK179-7159</strain>
    </source>
</reference>
<comment type="caution">
    <text evidence="5">The sequence shown here is derived from an EMBL/GenBank/DDBJ whole genome shotgun (WGS) entry which is preliminary data.</text>
</comment>
<dbReference type="AlphaFoldDB" id="A0A9D2I2F4"/>
<dbReference type="PANTHER" id="PTHR43280:SF2">
    <property type="entry name" value="HTH-TYPE TRANSCRIPTIONAL REGULATOR EXSA"/>
    <property type="match status" value="1"/>
</dbReference>
<dbReference type="PRINTS" id="PR00032">
    <property type="entry name" value="HTHARAC"/>
</dbReference>
<dbReference type="PANTHER" id="PTHR43280">
    <property type="entry name" value="ARAC-FAMILY TRANSCRIPTIONAL REGULATOR"/>
    <property type="match status" value="1"/>
</dbReference>
<keyword evidence="2" id="KW-0238">DNA-binding</keyword>
<dbReference type="Proteomes" id="UP000886858">
    <property type="component" value="Unassembled WGS sequence"/>
</dbReference>
<keyword evidence="1" id="KW-0805">Transcription regulation</keyword>
<feature type="domain" description="HTH araC/xylS-type" evidence="4">
    <location>
        <begin position="28"/>
        <end position="126"/>
    </location>
</feature>
<gene>
    <name evidence="5" type="ORF">H9717_00045</name>
</gene>
<dbReference type="InterPro" id="IPR009057">
    <property type="entry name" value="Homeodomain-like_sf"/>
</dbReference>
<name>A0A9D2I2F4_9FIRM</name>
<dbReference type="InterPro" id="IPR018060">
    <property type="entry name" value="HTH_AraC"/>
</dbReference>
<dbReference type="Gene3D" id="1.10.10.60">
    <property type="entry name" value="Homeodomain-like"/>
    <property type="match status" value="1"/>
</dbReference>
<dbReference type="Pfam" id="PF12833">
    <property type="entry name" value="HTH_18"/>
    <property type="match status" value="1"/>
</dbReference>
<dbReference type="SUPFAM" id="SSF46689">
    <property type="entry name" value="Homeodomain-like"/>
    <property type="match status" value="2"/>
</dbReference>
<evidence type="ECO:0000313" key="6">
    <source>
        <dbReference type="Proteomes" id="UP000886858"/>
    </source>
</evidence>
<evidence type="ECO:0000256" key="2">
    <source>
        <dbReference type="ARBA" id="ARBA00023125"/>
    </source>
</evidence>
<dbReference type="GO" id="GO:0043565">
    <property type="term" value="F:sequence-specific DNA binding"/>
    <property type="evidence" value="ECO:0007669"/>
    <property type="project" value="InterPro"/>
</dbReference>
<dbReference type="SMART" id="SM00342">
    <property type="entry name" value="HTH_ARAC"/>
    <property type="match status" value="1"/>
</dbReference>
<protein>
    <submittedName>
        <fullName evidence="5">AraC family transcriptional regulator</fullName>
    </submittedName>
</protein>
<dbReference type="GO" id="GO:0003700">
    <property type="term" value="F:DNA-binding transcription factor activity"/>
    <property type="evidence" value="ECO:0007669"/>
    <property type="project" value="InterPro"/>
</dbReference>
<accession>A0A9D2I2F4</accession>
<keyword evidence="3" id="KW-0804">Transcription</keyword>
<organism evidence="5 6">
    <name type="scientific">Candidatus Eisenbergiella merdipullorum</name>
    <dbReference type="NCBI Taxonomy" id="2838553"/>
    <lineage>
        <taxon>Bacteria</taxon>
        <taxon>Bacillati</taxon>
        <taxon>Bacillota</taxon>
        <taxon>Clostridia</taxon>
        <taxon>Lachnospirales</taxon>
        <taxon>Lachnospiraceae</taxon>
        <taxon>Eisenbergiella</taxon>
    </lineage>
</organism>
<evidence type="ECO:0000256" key="1">
    <source>
        <dbReference type="ARBA" id="ARBA00023015"/>
    </source>
</evidence>
<dbReference type="InterPro" id="IPR020449">
    <property type="entry name" value="Tscrpt_reg_AraC-type_HTH"/>
</dbReference>
<evidence type="ECO:0000259" key="4">
    <source>
        <dbReference type="PROSITE" id="PS01124"/>
    </source>
</evidence>
<proteinExistence type="predicted"/>